<evidence type="ECO:0000313" key="3">
    <source>
        <dbReference type="Proteomes" id="UP000299367"/>
    </source>
</evidence>
<comment type="caution">
    <text evidence="2">The sequence shown here is derived from an EMBL/GenBank/DDBJ whole genome shotgun (WGS) entry which is preliminary data.</text>
</comment>
<dbReference type="AlphaFoldDB" id="A0A480A9F3"/>
<dbReference type="InterPro" id="IPR028098">
    <property type="entry name" value="Glyco_trans_4-like_N"/>
</dbReference>
<organism evidence="2 3">
    <name type="scientific">Dolichospermum planctonicum</name>
    <dbReference type="NCBI Taxonomy" id="136072"/>
    <lineage>
        <taxon>Bacteria</taxon>
        <taxon>Bacillati</taxon>
        <taxon>Cyanobacteriota</taxon>
        <taxon>Cyanophyceae</taxon>
        <taxon>Nostocales</taxon>
        <taxon>Aphanizomenonaceae</taxon>
        <taxon>Dolichospermum</taxon>
    </lineage>
</organism>
<feature type="domain" description="Glycosyltransferase subfamily 4-like N-terminal" evidence="1">
    <location>
        <begin position="111"/>
        <end position="236"/>
    </location>
</feature>
<dbReference type="Gene3D" id="3.40.50.2000">
    <property type="entry name" value="Glycogen Phosphorylase B"/>
    <property type="match status" value="2"/>
</dbReference>
<proteinExistence type="predicted"/>
<dbReference type="OrthoDB" id="9794575at2"/>
<protein>
    <recommendedName>
        <fullName evidence="1">Glycosyltransferase subfamily 4-like N-terminal domain-containing protein</fullName>
    </recommendedName>
</protein>
<gene>
    <name evidence="2" type="ORF">NIES80_14070</name>
</gene>
<evidence type="ECO:0000259" key="1">
    <source>
        <dbReference type="Pfam" id="PF13439"/>
    </source>
</evidence>
<dbReference type="RefSeq" id="WP_137907413.1">
    <property type="nucleotide sequence ID" value="NZ_BJCF01000011.1"/>
</dbReference>
<accession>A0A480A9F3</accession>
<dbReference type="SUPFAM" id="SSF53756">
    <property type="entry name" value="UDP-Glycosyltransferase/glycogen phosphorylase"/>
    <property type="match status" value="1"/>
</dbReference>
<sequence length="489" mass="56304">MNNSFLGFLSLTFAKVNKSTNYQNNLAEKLQNQPKLFCIAHYLPPLRTPIAHRANKLLGEFQKTWQINVLTATQDGYLSEKSNIHYVKSWYPQTLITWLGKLRLEKILTLLIWPDSEIFWFLPAVLKGYQLIKKQQPDAIFVIMMPYSAGLVGVALKFLTRLPLIVSLDDSLICTDMHPKSVSWLHYHLEIWLENLYVRQANAVVYVSQFNLDVVKNRQPETQKSKFHLIRCGADPLDFATPINSKNDNSSFEIIYTGGMNGWYDFYHLPQEQTLLKKLYHAWLKWGYYERAKIDYRSSSPVFVGEAIRKVNAENPEWQSKIKLSIYGNSFPEFVVNRVLENQNLTDIVTVCGALPHFQAIQLARQADLLLITLPNRPDGSQGGRISCKTYEYLMTDRPILAAVPHGENWNYLQDKPGVWLVEPTDVKAMNEVISHIITAKFSGSPLRFDRSHLKNELSYQILVQDYLKIFDSICSTATLTNYFHCKVG</sequence>
<name>A0A480A9F3_9CYAN</name>
<dbReference type="EMBL" id="BJCF01000011">
    <property type="protein sequence ID" value="GCL41710.1"/>
    <property type="molecule type" value="Genomic_DNA"/>
</dbReference>
<dbReference type="Proteomes" id="UP000299367">
    <property type="component" value="Unassembled WGS sequence"/>
</dbReference>
<reference evidence="3" key="1">
    <citation type="submission" date="2019-02" db="EMBL/GenBank/DDBJ databases">
        <title>Draft genome sequence of Dolichospermum planctonicum NIES-80.</title>
        <authorList>
            <person name="Yamaguchi H."/>
            <person name="Suzuki S."/>
            <person name="Kawachi M."/>
        </authorList>
    </citation>
    <scope>NUCLEOTIDE SEQUENCE [LARGE SCALE GENOMIC DNA]</scope>
    <source>
        <strain evidence="3">NIES-80</strain>
    </source>
</reference>
<dbReference type="Pfam" id="PF13439">
    <property type="entry name" value="Glyco_transf_4"/>
    <property type="match status" value="1"/>
</dbReference>
<evidence type="ECO:0000313" key="2">
    <source>
        <dbReference type="EMBL" id="GCL41710.1"/>
    </source>
</evidence>